<evidence type="ECO:0000256" key="6">
    <source>
        <dbReference type="ARBA" id="ARBA00023136"/>
    </source>
</evidence>
<reference evidence="8 9" key="1">
    <citation type="submission" date="2012-01" db="EMBL/GenBank/DDBJ databases">
        <title>The Genome Sequence of Odoribacter laneus YIT 12061.</title>
        <authorList>
            <consortium name="The Broad Institute Genome Sequencing Platform"/>
            <person name="Earl A."/>
            <person name="Ward D."/>
            <person name="Feldgarden M."/>
            <person name="Gevers D."/>
            <person name="Morotomi M."/>
            <person name="Young S.K."/>
            <person name="Zeng Q."/>
            <person name="Gargeya S."/>
            <person name="Fitzgerald M."/>
            <person name="Haas B."/>
            <person name="Abouelleil A."/>
            <person name="Alvarado L."/>
            <person name="Arachchi H.M."/>
            <person name="Berlin A."/>
            <person name="Chapman S.B."/>
            <person name="Gearin G."/>
            <person name="Goldberg J."/>
            <person name="Griggs A."/>
            <person name="Gujja S."/>
            <person name="Hansen M."/>
            <person name="Heiman D."/>
            <person name="Howarth C."/>
            <person name="Larimer J."/>
            <person name="Lui A."/>
            <person name="MacDonald P.J.P."/>
            <person name="McCowen C."/>
            <person name="Montmayeur A."/>
            <person name="Murphy C."/>
            <person name="Neiman D."/>
            <person name="Pearson M."/>
            <person name="Priest M."/>
            <person name="Roberts A."/>
            <person name="Saif S."/>
            <person name="Shea T."/>
            <person name="Sisk P."/>
            <person name="Stolte C."/>
            <person name="Sykes S."/>
            <person name="Wortman J."/>
            <person name="Nusbaum C."/>
            <person name="Birren B."/>
        </authorList>
    </citation>
    <scope>NUCLEOTIDE SEQUENCE [LARGE SCALE GENOMIC DNA]</scope>
    <source>
        <strain evidence="8 9">YIT 12061</strain>
    </source>
</reference>
<evidence type="ECO:0000313" key="9">
    <source>
        <dbReference type="Proteomes" id="UP000004892"/>
    </source>
</evidence>
<feature type="transmembrane region" description="Helical" evidence="7">
    <location>
        <begin position="87"/>
        <end position="109"/>
    </location>
</feature>
<dbReference type="NCBIfam" id="TIGR00797">
    <property type="entry name" value="matE"/>
    <property type="match status" value="1"/>
</dbReference>
<protein>
    <submittedName>
        <fullName evidence="8">MATE efflux family protein</fullName>
    </submittedName>
</protein>
<dbReference type="GO" id="GO:0015297">
    <property type="term" value="F:antiporter activity"/>
    <property type="evidence" value="ECO:0007669"/>
    <property type="project" value="InterPro"/>
</dbReference>
<feature type="transmembrane region" description="Helical" evidence="7">
    <location>
        <begin position="192"/>
        <end position="212"/>
    </location>
</feature>
<feature type="transmembrane region" description="Helical" evidence="7">
    <location>
        <begin position="382"/>
        <end position="403"/>
    </location>
</feature>
<feature type="transmembrane region" description="Helical" evidence="7">
    <location>
        <begin position="162"/>
        <end position="180"/>
    </location>
</feature>
<keyword evidence="5 7" id="KW-1133">Transmembrane helix</keyword>
<gene>
    <name evidence="8" type="ORF">HMPREF9449_03086</name>
</gene>
<dbReference type="PANTHER" id="PTHR42925:SF1">
    <property type="entry name" value="VIRULENCE FACTOR MVIN"/>
    <property type="match status" value="1"/>
</dbReference>
<dbReference type="CDD" id="cd13134">
    <property type="entry name" value="MATE_like_8"/>
    <property type="match status" value="1"/>
</dbReference>
<dbReference type="HOGENOM" id="CLU_012893_5_3_10"/>
<name>H1DLF0_9BACT</name>
<proteinExistence type="predicted"/>
<feature type="transmembrane region" description="Helical" evidence="7">
    <location>
        <begin position="409"/>
        <end position="428"/>
    </location>
</feature>
<dbReference type="PATRIC" id="fig|742817.3.peg.3292"/>
<comment type="subcellular location">
    <subcellularLocation>
        <location evidence="1">Cell membrane</location>
        <topology evidence="1">Multi-pass membrane protein</topology>
    </subcellularLocation>
</comment>
<dbReference type="Pfam" id="PF01554">
    <property type="entry name" value="MatE"/>
    <property type="match status" value="2"/>
</dbReference>
<feature type="transmembrane region" description="Helical" evidence="7">
    <location>
        <begin position="347"/>
        <end position="370"/>
    </location>
</feature>
<evidence type="ECO:0000256" key="4">
    <source>
        <dbReference type="ARBA" id="ARBA00022692"/>
    </source>
</evidence>
<feature type="transmembrane region" description="Helical" evidence="7">
    <location>
        <begin position="320"/>
        <end position="341"/>
    </location>
</feature>
<accession>H1DLF0</accession>
<feature type="transmembrane region" description="Helical" evidence="7">
    <location>
        <begin position="129"/>
        <end position="150"/>
    </location>
</feature>
<dbReference type="PIRSF" id="PIRSF006603">
    <property type="entry name" value="DinF"/>
    <property type="match status" value="1"/>
</dbReference>
<dbReference type="InterPro" id="IPR048279">
    <property type="entry name" value="MdtK-like"/>
</dbReference>
<dbReference type="AlphaFoldDB" id="H1DLF0"/>
<dbReference type="PANTHER" id="PTHR42925">
    <property type="entry name" value="MULTIDRUG AND TOXIN EFFLUX PROTEIN MATE FAMILY"/>
    <property type="match status" value="1"/>
</dbReference>
<dbReference type="GeneID" id="98070603"/>
<evidence type="ECO:0000256" key="2">
    <source>
        <dbReference type="ARBA" id="ARBA00022448"/>
    </source>
</evidence>
<evidence type="ECO:0000256" key="7">
    <source>
        <dbReference type="SAM" id="Phobius"/>
    </source>
</evidence>
<evidence type="ECO:0000256" key="5">
    <source>
        <dbReference type="ARBA" id="ARBA00022989"/>
    </source>
</evidence>
<feature type="transmembrane region" description="Helical" evidence="7">
    <location>
        <begin position="255"/>
        <end position="274"/>
    </location>
</feature>
<organism evidence="8 9">
    <name type="scientific">Odoribacter laneus YIT 12061</name>
    <dbReference type="NCBI Taxonomy" id="742817"/>
    <lineage>
        <taxon>Bacteria</taxon>
        <taxon>Pseudomonadati</taxon>
        <taxon>Bacteroidota</taxon>
        <taxon>Bacteroidia</taxon>
        <taxon>Bacteroidales</taxon>
        <taxon>Odoribacteraceae</taxon>
        <taxon>Odoribacter</taxon>
    </lineage>
</organism>
<dbReference type="eggNOG" id="COG0534">
    <property type="taxonomic scope" value="Bacteria"/>
</dbReference>
<evidence type="ECO:0000256" key="1">
    <source>
        <dbReference type="ARBA" id="ARBA00004651"/>
    </source>
</evidence>
<keyword evidence="9" id="KW-1185">Reference proteome</keyword>
<feature type="transmembrane region" description="Helical" evidence="7">
    <location>
        <begin position="12"/>
        <end position="35"/>
    </location>
</feature>
<keyword evidence="2" id="KW-0813">Transport</keyword>
<dbReference type="GO" id="GO:0042910">
    <property type="term" value="F:xenobiotic transmembrane transporter activity"/>
    <property type="evidence" value="ECO:0007669"/>
    <property type="project" value="InterPro"/>
</dbReference>
<keyword evidence="6 7" id="KW-0472">Membrane</keyword>
<dbReference type="GO" id="GO:0005886">
    <property type="term" value="C:plasma membrane"/>
    <property type="evidence" value="ECO:0007669"/>
    <property type="project" value="UniProtKB-SubCell"/>
</dbReference>
<dbReference type="InterPro" id="IPR002528">
    <property type="entry name" value="MATE_fam"/>
</dbReference>
<dbReference type="EMBL" id="ADMC01000038">
    <property type="protein sequence ID" value="EHP44978.1"/>
    <property type="molecule type" value="Genomic_DNA"/>
</dbReference>
<keyword evidence="3" id="KW-1003">Cell membrane</keyword>
<sequence>MQQKSLRKQLFDLSGPIFIETLLIILLGTVDIVMLSRHSDDTVAAVGVVNQLLNMVFIVFGVTTLGTSVLCSQYLGAGQKKNVVQTIGVSLLFNAIIGIIISAFLFFYGQELLQLMDLAPALIDEGLPYMRIVGGFAFVQAIALTLSAILRSHNMAYYPMRVTLLINIVNIIGNYTLIFGKFGAPPLGVSGAAISTSVCRFIAMSLLLFLLFKKVERKFPIVWFRPFPIDKLKNLLTVGLPAAGEQVSYNLSQVVVTYFTILIGTTALTTRTYAMNIVMFTYLFALAIGQGGAICIGHLVGGEKQKAAYILQRYCMKWSIMISLGMAIVTAVLGYTIFHFLTPNPDIIRLGVIILCIDILLEVGRAVNILSVNVLNAVGDVTYPFITGLIVMWGVATLLSYIFGISLGWGLAGMWFAFLLDECIRAIIFVRRWRSKKWEGKSFTRIKKIPFSQKSRPNAA</sequence>
<evidence type="ECO:0000256" key="3">
    <source>
        <dbReference type="ARBA" id="ARBA00022475"/>
    </source>
</evidence>
<feature type="transmembrane region" description="Helical" evidence="7">
    <location>
        <begin position="280"/>
        <end position="300"/>
    </location>
</feature>
<evidence type="ECO:0000313" key="8">
    <source>
        <dbReference type="EMBL" id="EHP44978.1"/>
    </source>
</evidence>
<comment type="caution">
    <text evidence="8">The sequence shown here is derived from an EMBL/GenBank/DDBJ whole genome shotgun (WGS) entry which is preliminary data.</text>
</comment>
<dbReference type="Proteomes" id="UP000004892">
    <property type="component" value="Unassembled WGS sequence"/>
</dbReference>
<dbReference type="InterPro" id="IPR047135">
    <property type="entry name" value="YsiQ"/>
</dbReference>
<keyword evidence="4 7" id="KW-0812">Transmembrane</keyword>
<dbReference type="RefSeq" id="WP_009138228.1">
    <property type="nucleotide sequence ID" value="NZ_JH594600.1"/>
</dbReference>
<feature type="transmembrane region" description="Helical" evidence="7">
    <location>
        <begin position="55"/>
        <end position="75"/>
    </location>
</feature>
<dbReference type="STRING" id="742817.HMPREF9449_03086"/>